<geneLocation type="plasmid" evidence="3">
    <name>pmyc1</name>
</geneLocation>
<dbReference type="OrthoDB" id="4735159at2"/>
<sequence>MITTLAPLVLDSAAAGTTAAQVTYMAAPIWDIGANIKNQGITFAVYLLIGGTALVSAGYYFIGRNKTAALKTLAVGVVLIGLVGSLPALGVVSKDTIGGLTNSGTR</sequence>
<keyword evidence="1" id="KW-0812">Transmembrane</keyword>
<evidence type="ECO:0000313" key="2">
    <source>
        <dbReference type="EMBL" id="ANE83409.1"/>
    </source>
</evidence>
<protein>
    <submittedName>
        <fullName evidence="2">Uncharacterized protein</fullName>
    </submittedName>
</protein>
<proteinExistence type="predicted"/>
<dbReference type="KEGG" id="madi:A7U43_28230"/>
<keyword evidence="1" id="KW-0472">Membrane</keyword>
<feature type="transmembrane region" description="Helical" evidence="1">
    <location>
        <begin position="73"/>
        <end position="92"/>
    </location>
</feature>
<gene>
    <name evidence="2" type="ORF">A7U43_28230</name>
</gene>
<evidence type="ECO:0000256" key="1">
    <source>
        <dbReference type="SAM" id="Phobius"/>
    </source>
</evidence>
<dbReference type="EMBL" id="CP015597">
    <property type="protein sequence ID" value="ANE83409.1"/>
    <property type="molecule type" value="Genomic_DNA"/>
</dbReference>
<accession>A0A172UWB0</accession>
<reference evidence="2 3" key="1">
    <citation type="submission" date="2016-05" db="EMBL/GenBank/DDBJ databases">
        <title>Complete genome sequence of a phthalic acid esters degrading Mycobacterium sp. YC-RL4.</title>
        <authorList>
            <person name="Ren L."/>
            <person name="Fan S."/>
            <person name="Ruth N."/>
            <person name="Jia Y."/>
            <person name="Wang J."/>
            <person name="Qiao C."/>
        </authorList>
    </citation>
    <scope>NUCLEOTIDE SEQUENCE [LARGE SCALE GENOMIC DNA]</scope>
    <source>
        <strain evidence="2 3">YC-RL4</strain>
        <plasmid evidence="3">pmyc1</plasmid>
    </source>
</reference>
<dbReference type="AlphaFoldDB" id="A0A172UWB0"/>
<dbReference type="RefSeq" id="WP_068004130.1">
    <property type="nucleotide sequence ID" value="NZ_CP015597.1"/>
</dbReference>
<evidence type="ECO:0000313" key="3">
    <source>
        <dbReference type="Proteomes" id="UP000077143"/>
    </source>
</evidence>
<keyword evidence="3" id="KW-1185">Reference proteome</keyword>
<keyword evidence="2" id="KW-0614">Plasmid</keyword>
<dbReference type="Proteomes" id="UP000077143">
    <property type="component" value="Plasmid pMYC1"/>
</dbReference>
<name>A0A172UWB0_9MYCO</name>
<keyword evidence="1" id="KW-1133">Transmembrane helix</keyword>
<organism evidence="2 3">
    <name type="scientific">Mycobacterium adipatum</name>
    <dbReference type="NCBI Taxonomy" id="1682113"/>
    <lineage>
        <taxon>Bacteria</taxon>
        <taxon>Bacillati</taxon>
        <taxon>Actinomycetota</taxon>
        <taxon>Actinomycetes</taxon>
        <taxon>Mycobacteriales</taxon>
        <taxon>Mycobacteriaceae</taxon>
        <taxon>Mycobacterium</taxon>
    </lineage>
</organism>
<feature type="transmembrane region" description="Helical" evidence="1">
    <location>
        <begin position="43"/>
        <end position="61"/>
    </location>
</feature>